<feature type="transmembrane region" description="Helical" evidence="2">
    <location>
        <begin position="51"/>
        <end position="71"/>
    </location>
</feature>
<dbReference type="AlphaFoldDB" id="A0AAD8XWW9"/>
<keyword evidence="2" id="KW-1133">Transmembrane helix</keyword>
<comment type="caution">
    <text evidence="3">The sequence shown here is derived from an EMBL/GenBank/DDBJ whole genome shotgun (WGS) entry which is preliminary data.</text>
</comment>
<keyword evidence="2" id="KW-0472">Membrane</keyword>
<dbReference type="PANTHER" id="PTHR11852">
    <property type="entry name" value="PLATELET-ACTIVATING FACTOR ACETYLHYDROLASE"/>
    <property type="match status" value="1"/>
</dbReference>
<dbReference type="Proteomes" id="UP001224775">
    <property type="component" value="Unassembled WGS sequence"/>
</dbReference>
<organism evidence="3 4">
    <name type="scientific">Skeletonema marinoi</name>
    <dbReference type="NCBI Taxonomy" id="267567"/>
    <lineage>
        <taxon>Eukaryota</taxon>
        <taxon>Sar</taxon>
        <taxon>Stramenopiles</taxon>
        <taxon>Ochrophyta</taxon>
        <taxon>Bacillariophyta</taxon>
        <taxon>Coscinodiscophyceae</taxon>
        <taxon>Thalassiosirophycidae</taxon>
        <taxon>Thalassiosirales</taxon>
        <taxon>Skeletonemataceae</taxon>
        <taxon>Skeletonema</taxon>
        <taxon>Skeletonema marinoi-dohrnii complex</taxon>
    </lineage>
</organism>
<protein>
    <submittedName>
        <fullName evidence="3">PAF acetylhydrolase IB subunit beta-like protein</fullName>
    </submittedName>
</protein>
<evidence type="ECO:0000313" key="3">
    <source>
        <dbReference type="EMBL" id="KAK1735411.1"/>
    </source>
</evidence>
<dbReference type="EMBL" id="JATAAI010000034">
    <property type="protein sequence ID" value="KAK1735411.1"/>
    <property type="molecule type" value="Genomic_DNA"/>
</dbReference>
<dbReference type="SUPFAM" id="SSF52266">
    <property type="entry name" value="SGNH hydrolase"/>
    <property type="match status" value="1"/>
</dbReference>
<keyword evidence="4" id="KW-1185">Reference proteome</keyword>
<dbReference type="InterPro" id="IPR036514">
    <property type="entry name" value="SGNH_hydro_sf"/>
</dbReference>
<feature type="region of interest" description="Disordered" evidence="1">
    <location>
        <begin position="1"/>
        <end position="47"/>
    </location>
</feature>
<evidence type="ECO:0000256" key="1">
    <source>
        <dbReference type="SAM" id="MobiDB-lite"/>
    </source>
</evidence>
<feature type="compositionally biased region" description="Basic and acidic residues" evidence="1">
    <location>
        <begin position="345"/>
        <end position="371"/>
    </location>
</feature>
<reference evidence="3" key="1">
    <citation type="submission" date="2023-06" db="EMBL/GenBank/DDBJ databases">
        <title>Survivors Of The Sea: Transcriptome response of Skeletonema marinoi to long-term dormancy.</title>
        <authorList>
            <person name="Pinder M.I.M."/>
            <person name="Kourtchenko O."/>
            <person name="Robertson E.K."/>
            <person name="Larsson T."/>
            <person name="Maumus F."/>
            <person name="Osuna-Cruz C.M."/>
            <person name="Vancaester E."/>
            <person name="Stenow R."/>
            <person name="Vandepoele K."/>
            <person name="Ploug H."/>
            <person name="Bruchert V."/>
            <person name="Godhe A."/>
            <person name="Topel M."/>
        </authorList>
    </citation>
    <scope>NUCLEOTIDE SEQUENCE</scope>
    <source>
        <strain evidence="3">R05AC</strain>
    </source>
</reference>
<feature type="compositionally biased region" description="Acidic residues" evidence="1">
    <location>
        <begin position="598"/>
        <end position="610"/>
    </location>
</feature>
<feature type="transmembrane region" description="Helical" evidence="2">
    <location>
        <begin position="78"/>
        <end position="95"/>
    </location>
</feature>
<dbReference type="Gene3D" id="3.40.50.1110">
    <property type="entry name" value="SGNH hydrolase"/>
    <property type="match status" value="1"/>
</dbReference>
<feature type="region of interest" description="Disordered" evidence="1">
    <location>
        <begin position="345"/>
        <end position="466"/>
    </location>
</feature>
<gene>
    <name evidence="3" type="ORF">QTG54_014025</name>
</gene>
<evidence type="ECO:0000313" key="4">
    <source>
        <dbReference type="Proteomes" id="UP001224775"/>
    </source>
</evidence>
<feature type="compositionally biased region" description="Polar residues" evidence="1">
    <location>
        <begin position="23"/>
        <end position="36"/>
    </location>
</feature>
<feature type="compositionally biased region" description="Basic residues" evidence="1">
    <location>
        <begin position="415"/>
        <end position="425"/>
    </location>
</feature>
<proteinExistence type="predicted"/>
<name>A0AAD8XWW9_9STRA</name>
<feature type="region of interest" description="Disordered" evidence="1">
    <location>
        <begin position="581"/>
        <end position="701"/>
    </location>
</feature>
<keyword evidence="2" id="KW-0812">Transmembrane</keyword>
<feature type="compositionally biased region" description="Acidic residues" evidence="1">
    <location>
        <begin position="688"/>
        <end position="701"/>
    </location>
</feature>
<feature type="compositionally biased region" description="Basic and acidic residues" evidence="1">
    <location>
        <begin position="436"/>
        <end position="447"/>
    </location>
</feature>
<dbReference type="PANTHER" id="PTHR11852:SF0">
    <property type="entry name" value="PLATELET-ACTIVATING FACTOR ACETYLHYDROLASE IB SUBUNIT BETA HOMOLOG"/>
    <property type="match status" value="1"/>
</dbReference>
<sequence length="701" mass="78967">MAAGSSALTGVDDSDLEDLISKPSPTKGSMNIETQRGNNNNSSGSGGGGGLMSSTPLGCICGWISLCTYSFPRLSKCLLLLTSFALLSLIASTIFNPTIDNHKMGADYSAINSAYDLSLSQVDHWCVRGDNDSCRCEDPLEPEPRAEFKSWNAAHKANVAEVSLYRALFGESPQLIDEELGKARPKIDVAFLGESVVEAMDGRWLGKHIIGSSKQKQQQQQQGGKNLPMINETFEKLFRKDKGGELEGVALGIAGDTTSNVLWRIMNEEMPYDFNPKVWWLVLGMNDLTRMQCSEEIVVLGILRVVEEIRLRKPDAKIVINSLLPMINYQDGSVEPKMADVADFTADRGDRGSRKYRKKEDRYGEERKREVPSTFKVRGNDDQINDNDEGDGKRRFLKLRKKENETDEEFEERRTKKQDKRKGRRERNNDEEDEEERPKKLTKKQREEAEDNATEGPDLEKAIERKKKKLDKEDKIIREKAFKDDEKFHPKRPVSKFLPMIKKKVLPPVWPSVHLINDKLKEFCTKHESITFFDATEFFASKEEGGRHHLYNDLISPRGHPTELGFQRWELEIRDRLKHLIPPESDTPEPIGSQGTDDGAEEDDYVEDEGTQVVSDGTTTDEDESTDDAPPRAAFKEGEEDEGMEAISDGATVEEDTDDTPPAAAFKDDDETDDEDGGKVVPARSFEESDEAPEEDGEKDE</sequence>
<accession>A0AAD8XWW9</accession>
<evidence type="ECO:0000256" key="2">
    <source>
        <dbReference type="SAM" id="Phobius"/>
    </source>
</evidence>